<evidence type="ECO:0000313" key="2">
    <source>
        <dbReference type="Proteomes" id="UP000791440"/>
    </source>
</evidence>
<dbReference type="AlphaFoldDB" id="A0A921ZWQ0"/>
<keyword evidence="2" id="KW-1185">Reference proteome</keyword>
<dbReference type="EMBL" id="JH669548">
    <property type="protein sequence ID" value="KAG6465496.1"/>
    <property type="molecule type" value="Genomic_DNA"/>
</dbReference>
<feature type="non-terminal residue" evidence="1">
    <location>
        <position position="135"/>
    </location>
</feature>
<gene>
    <name evidence="1" type="ORF">O3G_MSEX015188</name>
</gene>
<comment type="caution">
    <text evidence="1">The sequence shown here is derived from an EMBL/GenBank/DDBJ whole genome shotgun (WGS) entry which is preliminary data.</text>
</comment>
<reference evidence="1" key="1">
    <citation type="journal article" date="2016" name="Insect Biochem. Mol. Biol.">
        <title>Multifaceted biological insights from a draft genome sequence of the tobacco hornworm moth, Manduca sexta.</title>
        <authorList>
            <person name="Kanost M.R."/>
            <person name="Arrese E.L."/>
            <person name="Cao X."/>
            <person name="Chen Y.R."/>
            <person name="Chellapilla S."/>
            <person name="Goldsmith M.R."/>
            <person name="Grosse-Wilde E."/>
            <person name="Heckel D.G."/>
            <person name="Herndon N."/>
            <person name="Jiang H."/>
            <person name="Papanicolaou A."/>
            <person name="Qu J."/>
            <person name="Soulages J.L."/>
            <person name="Vogel H."/>
            <person name="Walters J."/>
            <person name="Waterhouse R.M."/>
            <person name="Ahn S.J."/>
            <person name="Almeida F.C."/>
            <person name="An C."/>
            <person name="Aqrawi P."/>
            <person name="Bretschneider A."/>
            <person name="Bryant W.B."/>
            <person name="Bucks S."/>
            <person name="Chao H."/>
            <person name="Chevignon G."/>
            <person name="Christen J.M."/>
            <person name="Clarke D.F."/>
            <person name="Dittmer N.T."/>
            <person name="Ferguson L.C.F."/>
            <person name="Garavelou S."/>
            <person name="Gordon K.H.J."/>
            <person name="Gunaratna R.T."/>
            <person name="Han Y."/>
            <person name="Hauser F."/>
            <person name="He Y."/>
            <person name="Heidel-Fischer H."/>
            <person name="Hirsh A."/>
            <person name="Hu Y."/>
            <person name="Jiang H."/>
            <person name="Kalra D."/>
            <person name="Klinner C."/>
            <person name="Konig C."/>
            <person name="Kovar C."/>
            <person name="Kroll A.R."/>
            <person name="Kuwar S.S."/>
            <person name="Lee S.L."/>
            <person name="Lehman R."/>
            <person name="Li K."/>
            <person name="Li Z."/>
            <person name="Liang H."/>
            <person name="Lovelace S."/>
            <person name="Lu Z."/>
            <person name="Mansfield J.H."/>
            <person name="McCulloch K.J."/>
            <person name="Mathew T."/>
            <person name="Morton B."/>
            <person name="Muzny D.M."/>
            <person name="Neunemann D."/>
            <person name="Ongeri F."/>
            <person name="Pauchet Y."/>
            <person name="Pu L.L."/>
            <person name="Pyrousis I."/>
            <person name="Rao X.J."/>
            <person name="Redding A."/>
            <person name="Roesel C."/>
            <person name="Sanchez-Gracia A."/>
            <person name="Schaack S."/>
            <person name="Shukla A."/>
            <person name="Tetreau G."/>
            <person name="Wang Y."/>
            <person name="Xiong G.H."/>
            <person name="Traut W."/>
            <person name="Walsh T.K."/>
            <person name="Worley K.C."/>
            <person name="Wu D."/>
            <person name="Wu W."/>
            <person name="Wu Y.Q."/>
            <person name="Zhang X."/>
            <person name="Zou Z."/>
            <person name="Zucker H."/>
            <person name="Briscoe A.D."/>
            <person name="Burmester T."/>
            <person name="Clem R.J."/>
            <person name="Feyereisen R."/>
            <person name="Grimmelikhuijzen C.J.P."/>
            <person name="Hamodrakas S.J."/>
            <person name="Hansson B.S."/>
            <person name="Huguet E."/>
            <person name="Jermiin L.S."/>
            <person name="Lan Q."/>
            <person name="Lehman H.K."/>
            <person name="Lorenzen M."/>
            <person name="Merzendorfer H."/>
            <person name="Michalopoulos I."/>
            <person name="Morton D.B."/>
            <person name="Muthukrishnan S."/>
            <person name="Oakeshott J.G."/>
            <person name="Palmer W."/>
            <person name="Park Y."/>
            <person name="Passarelli A.L."/>
            <person name="Rozas J."/>
            <person name="Schwartz L.M."/>
            <person name="Smith W."/>
            <person name="Southgate A."/>
            <person name="Vilcinskas A."/>
            <person name="Vogt R."/>
            <person name="Wang P."/>
            <person name="Werren J."/>
            <person name="Yu X.Q."/>
            <person name="Zhou J.J."/>
            <person name="Brown S.J."/>
            <person name="Scherer S.E."/>
            <person name="Richards S."/>
            <person name="Blissard G.W."/>
        </authorList>
    </citation>
    <scope>NUCLEOTIDE SEQUENCE</scope>
</reference>
<dbReference type="Proteomes" id="UP000791440">
    <property type="component" value="Unassembled WGS sequence"/>
</dbReference>
<evidence type="ECO:0000313" key="1">
    <source>
        <dbReference type="EMBL" id="KAG6465496.1"/>
    </source>
</evidence>
<protein>
    <submittedName>
        <fullName evidence="1">Uncharacterized protein</fullName>
    </submittedName>
</protein>
<proteinExistence type="predicted"/>
<sequence>MDADKLIHGEEQLPIDVTSLREGVNNRIQSNADKQAHIFNAKRKPARAYNIDDLVVIRIPSQPNDGQSSKLLPLFKGPFQVIKILGNDRYKVKDMRGAERTSKIYEGTTCAENMKPWIRLDELDDEGLEKPADVV</sequence>
<name>A0A921ZWQ0_MANSE</name>
<reference evidence="1" key="2">
    <citation type="submission" date="2020-12" db="EMBL/GenBank/DDBJ databases">
        <authorList>
            <person name="Kanost M."/>
        </authorList>
    </citation>
    <scope>NUCLEOTIDE SEQUENCE</scope>
</reference>
<organism evidence="1 2">
    <name type="scientific">Manduca sexta</name>
    <name type="common">Tobacco hawkmoth</name>
    <name type="synonym">Tobacco hornworm</name>
    <dbReference type="NCBI Taxonomy" id="7130"/>
    <lineage>
        <taxon>Eukaryota</taxon>
        <taxon>Metazoa</taxon>
        <taxon>Ecdysozoa</taxon>
        <taxon>Arthropoda</taxon>
        <taxon>Hexapoda</taxon>
        <taxon>Insecta</taxon>
        <taxon>Pterygota</taxon>
        <taxon>Neoptera</taxon>
        <taxon>Endopterygota</taxon>
        <taxon>Lepidoptera</taxon>
        <taxon>Glossata</taxon>
        <taxon>Ditrysia</taxon>
        <taxon>Bombycoidea</taxon>
        <taxon>Sphingidae</taxon>
        <taxon>Sphinginae</taxon>
        <taxon>Sphingini</taxon>
        <taxon>Manduca</taxon>
    </lineage>
</organism>
<accession>A0A921ZWQ0</accession>